<feature type="transmembrane region" description="Helical" evidence="1">
    <location>
        <begin position="12"/>
        <end position="29"/>
    </location>
</feature>
<keyword evidence="3" id="KW-1185">Reference proteome</keyword>
<feature type="transmembrane region" description="Helical" evidence="1">
    <location>
        <begin position="35"/>
        <end position="52"/>
    </location>
</feature>
<comment type="caution">
    <text evidence="2">The sequence shown here is derived from an EMBL/GenBank/DDBJ whole genome shotgun (WGS) entry which is preliminary data.</text>
</comment>
<keyword evidence="1" id="KW-0812">Transmembrane</keyword>
<organism evidence="2 3">
    <name type="scientific">Adhaeribacter terreus</name>
    <dbReference type="NCBI Taxonomy" id="529703"/>
    <lineage>
        <taxon>Bacteria</taxon>
        <taxon>Pseudomonadati</taxon>
        <taxon>Bacteroidota</taxon>
        <taxon>Cytophagia</taxon>
        <taxon>Cytophagales</taxon>
        <taxon>Hymenobacteraceae</taxon>
        <taxon>Adhaeribacter</taxon>
    </lineage>
</organism>
<evidence type="ECO:0000256" key="1">
    <source>
        <dbReference type="SAM" id="Phobius"/>
    </source>
</evidence>
<gene>
    <name evidence="2" type="ORF">ACFPIB_04725</name>
</gene>
<evidence type="ECO:0000313" key="3">
    <source>
        <dbReference type="Proteomes" id="UP001596161"/>
    </source>
</evidence>
<reference evidence="3" key="1">
    <citation type="journal article" date="2019" name="Int. J. Syst. Evol. Microbiol.">
        <title>The Global Catalogue of Microorganisms (GCM) 10K type strain sequencing project: providing services to taxonomists for standard genome sequencing and annotation.</title>
        <authorList>
            <consortium name="The Broad Institute Genomics Platform"/>
            <consortium name="The Broad Institute Genome Sequencing Center for Infectious Disease"/>
            <person name="Wu L."/>
            <person name="Ma J."/>
        </authorList>
    </citation>
    <scope>NUCLEOTIDE SEQUENCE [LARGE SCALE GENOMIC DNA]</scope>
    <source>
        <strain evidence="3">KACC 12602</strain>
    </source>
</reference>
<name>A0ABW0E6E4_9BACT</name>
<dbReference type="Proteomes" id="UP001596161">
    <property type="component" value="Unassembled WGS sequence"/>
</dbReference>
<evidence type="ECO:0000313" key="2">
    <source>
        <dbReference type="EMBL" id="MFC5269903.1"/>
    </source>
</evidence>
<accession>A0ABW0E6E4</accession>
<dbReference type="RefSeq" id="WP_378016283.1">
    <property type="nucleotide sequence ID" value="NZ_JBHSKT010000002.1"/>
</dbReference>
<dbReference type="EMBL" id="JBHSKT010000002">
    <property type="protein sequence ID" value="MFC5269903.1"/>
    <property type="molecule type" value="Genomic_DNA"/>
</dbReference>
<keyword evidence="1" id="KW-1133">Transmembrane helix</keyword>
<keyword evidence="1" id="KW-0472">Membrane</keyword>
<proteinExistence type="predicted"/>
<sequence>MITHNFRLIGNLLLVALILLIPVIAKFPWTSLDFIFAGVVLTVAVLTSELVLRKVTNKTYQFALLGCIGLFLLLIWAWAVA</sequence>
<feature type="transmembrane region" description="Helical" evidence="1">
    <location>
        <begin position="59"/>
        <end position="79"/>
    </location>
</feature>
<protein>
    <submittedName>
        <fullName evidence="2">Uncharacterized protein</fullName>
    </submittedName>
</protein>